<dbReference type="GO" id="GO:0008270">
    <property type="term" value="F:zinc ion binding"/>
    <property type="evidence" value="ECO:0007669"/>
    <property type="project" value="InterPro"/>
</dbReference>
<gene>
    <name evidence="2" type="ORF">CDD80_3027</name>
</gene>
<comment type="caution">
    <text evidence="2">The sequence shown here is derived from an EMBL/GenBank/DDBJ whole genome shotgun (WGS) entry which is preliminary data.</text>
</comment>
<dbReference type="CDD" id="cd00067">
    <property type="entry name" value="GAL4"/>
    <property type="match status" value="1"/>
</dbReference>
<dbReference type="InterPro" id="IPR001138">
    <property type="entry name" value="Zn2Cys6_DnaBD"/>
</dbReference>
<evidence type="ECO:0000313" key="2">
    <source>
        <dbReference type="EMBL" id="PHH80038.1"/>
    </source>
</evidence>
<evidence type="ECO:0000313" key="3">
    <source>
        <dbReference type="Proteomes" id="UP000226431"/>
    </source>
</evidence>
<name>A0A2C5YPM1_9HYPO</name>
<reference evidence="2 3" key="1">
    <citation type="submission" date="2017-06" db="EMBL/GenBank/DDBJ databases">
        <title>Ant-infecting Ophiocordyceps genomes reveal a high diversity of potential behavioral manipulation genes and a possible major role for enterotoxins.</title>
        <authorList>
            <person name="De Bekker C."/>
            <person name="Evans H.C."/>
            <person name="Brachmann A."/>
            <person name="Hughes D.P."/>
        </authorList>
    </citation>
    <scope>NUCLEOTIDE SEQUENCE [LARGE SCALE GENOMIC DNA]</scope>
    <source>
        <strain evidence="2 3">Map16</strain>
    </source>
</reference>
<dbReference type="InterPro" id="IPR036864">
    <property type="entry name" value="Zn2-C6_fun-type_DNA-bd_sf"/>
</dbReference>
<dbReference type="SUPFAM" id="SSF57701">
    <property type="entry name" value="Zn2/Cys6 DNA-binding domain"/>
    <property type="match status" value="1"/>
</dbReference>
<dbReference type="AlphaFoldDB" id="A0A2C5YPM1"/>
<dbReference type="OrthoDB" id="10261408at2759"/>
<evidence type="ECO:0008006" key="4">
    <source>
        <dbReference type="Google" id="ProtNLM"/>
    </source>
</evidence>
<proteinExistence type="predicted"/>
<keyword evidence="1" id="KW-0539">Nucleus</keyword>
<protein>
    <recommendedName>
        <fullName evidence="4">Zn(2)-C6 fungal-type domain-containing protein</fullName>
    </recommendedName>
</protein>
<accession>A0A2C5YPM1</accession>
<evidence type="ECO:0000256" key="1">
    <source>
        <dbReference type="ARBA" id="ARBA00023242"/>
    </source>
</evidence>
<keyword evidence="3" id="KW-1185">Reference proteome</keyword>
<organism evidence="2 3">
    <name type="scientific">Ophiocordyceps camponoti-rufipedis</name>
    <dbReference type="NCBI Taxonomy" id="2004952"/>
    <lineage>
        <taxon>Eukaryota</taxon>
        <taxon>Fungi</taxon>
        <taxon>Dikarya</taxon>
        <taxon>Ascomycota</taxon>
        <taxon>Pezizomycotina</taxon>
        <taxon>Sordariomycetes</taxon>
        <taxon>Hypocreomycetidae</taxon>
        <taxon>Hypocreales</taxon>
        <taxon>Ophiocordycipitaceae</taxon>
        <taxon>Ophiocordyceps</taxon>
    </lineage>
</organism>
<dbReference type="Proteomes" id="UP000226431">
    <property type="component" value="Unassembled WGS sequence"/>
</dbReference>
<dbReference type="Gene3D" id="4.10.240.10">
    <property type="entry name" value="Zn(2)-C6 fungal-type DNA-binding domain"/>
    <property type="match status" value="1"/>
</dbReference>
<sequence>MSRYSLKGRFLMSSCSLSWLSSRCCSSPHLRLNSLVVGSVWNWQCDGVQPRCTPCLKHKSECFYNPGLAENQAYADLIRSFIEGTETEAIGLLQRLRSTADSEAAEPRTNKASSDYLRRLKADIAHQNQFRKKRGMLLSASIRAISDEEQGEEEVLGTSWLRGTSRPSASALFTSSLVDAKLRLKNLPIPSPLVSLVFVLKSF</sequence>
<dbReference type="EMBL" id="NJES01000027">
    <property type="protein sequence ID" value="PHH80038.1"/>
    <property type="molecule type" value="Genomic_DNA"/>
</dbReference>
<dbReference type="GO" id="GO:0000981">
    <property type="term" value="F:DNA-binding transcription factor activity, RNA polymerase II-specific"/>
    <property type="evidence" value="ECO:0007669"/>
    <property type="project" value="InterPro"/>
</dbReference>